<protein>
    <submittedName>
        <fullName evidence="1">Uncharacterized protein</fullName>
    </submittedName>
</protein>
<comment type="caution">
    <text evidence="1">The sequence shown here is derived from an EMBL/GenBank/DDBJ whole genome shotgun (WGS) entry which is preliminary data.</text>
</comment>
<gene>
    <name evidence="1" type="ORF">GCM10007425_13880</name>
</gene>
<keyword evidence="2" id="KW-1185">Reference proteome</keyword>
<proteinExistence type="predicted"/>
<reference evidence="1" key="1">
    <citation type="journal article" date="2014" name="Int. J. Syst. Evol. Microbiol.">
        <title>Complete genome sequence of Corynebacterium casei LMG S-19264T (=DSM 44701T), isolated from a smear-ripened cheese.</title>
        <authorList>
            <consortium name="US DOE Joint Genome Institute (JGI-PGF)"/>
            <person name="Walter F."/>
            <person name="Albersmeier A."/>
            <person name="Kalinowski J."/>
            <person name="Ruckert C."/>
        </authorList>
    </citation>
    <scope>NUCLEOTIDE SEQUENCE</scope>
    <source>
        <strain evidence="1">CGMCC 1.15760</strain>
    </source>
</reference>
<dbReference type="AlphaFoldDB" id="A0A917G3H9"/>
<dbReference type="Proteomes" id="UP000616608">
    <property type="component" value="Unassembled WGS sequence"/>
</dbReference>
<accession>A0A917G3H9</accession>
<sequence>MIDEKSVVNSTLLYLLQTSNTQVKAANNFQELAQSYLQTKRITPSELQQLFTYYMTHLPAFKAMTIQLHEETIALLTDEKEMMYELPSHFFEQVNTKPEWLANVFAEVTALTASLKGQTIWQKEVLPMSEQTTFDQLRLAIKNLYKNSDNNVRHQIKPLLGELLAIECAYEEEEDWQTALLQMQDTLYELDLDTKESLKMQVRLLKMITYIIRENDSIS</sequence>
<evidence type="ECO:0000313" key="1">
    <source>
        <dbReference type="EMBL" id="GGG20693.1"/>
    </source>
</evidence>
<reference evidence="1" key="2">
    <citation type="submission" date="2020-09" db="EMBL/GenBank/DDBJ databases">
        <authorList>
            <person name="Sun Q."/>
            <person name="Zhou Y."/>
        </authorList>
    </citation>
    <scope>NUCLEOTIDE SEQUENCE</scope>
    <source>
        <strain evidence="1">CGMCC 1.15760</strain>
    </source>
</reference>
<organism evidence="1 2">
    <name type="scientific">Lysinibacillus alkalisoli</name>
    <dbReference type="NCBI Taxonomy" id="1911548"/>
    <lineage>
        <taxon>Bacteria</taxon>
        <taxon>Bacillati</taxon>
        <taxon>Bacillota</taxon>
        <taxon>Bacilli</taxon>
        <taxon>Bacillales</taxon>
        <taxon>Bacillaceae</taxon>
        <taxon>Lysinibacillus</taxon>
    </lineage>
</organism>
<dbReference type="EMBL" id="BMJT01000004">
    <property type="protein sequence ID" value="GGG20693.1"/>
    <property type="molecule type" value="Genomic_DNA"/>
</dbReference>
<evidence type="ECO:0000313" key="2">
    <source>
        <dbReference type="Proteomes" id="UP000616608"/>
    </source>
</evidence>
<name>A0A917G3H9_9BACI</name>
<dbReference type="RefSeq" id="WP_188614309.1">
    <property type="nucleotide sequence ID" value="NZ_BMJT01000004.1"/>
</dbReference>